<dbReference type="Pfam" id="PF00288">
    <property type="entry name" value="GHMP_kinases_N"/>
    <property type="match status" value="1"/>
</dbReference>
<dbReference type="InterPro" id="IPR020568">
    <property type="entry name" value="Ribosomal_Su5_D2-typ_SF"/>
</dbReference>
<dbReference type="GO" id="GO:0050515">
    <property type="term" value="F:4-(cytidine 5'-diphospho)-2-C-methyl-D-erythritol kinase activity"/>
    <property type="evidence" value="ECO:0007669"/>
    <property type="project" value="UniProtKB-EC"/>
</dbReference>
<dbReference type="Proteomes" id="UP000256970">
    <property type="component" value="Unassembled WGS sequence"/>
</dbReference>
<dbReference type="SUPFAM" id="SSF54211">
    <property type="entry name" value="Ribosomal protein S5 domain 2-like"/>
    <property type="match status" value="1"/>
</dbReference>
<dbReference type="AlphaFoldDB" id="A0A383V3S1"/>
<sequence>MMLHTSPASHCTRFHATHRPFAASSCCPTPSHSARRTGRRSKAVVVLASANDSLALFSPSKVNLFLRVVRRREDGYHDLASLFHVIDLGDDMQFTQLPAGATSDKLVCSDPTIPHDDSNLVIKALNLFRRKTGVQAFFEVTLEKRVPHGAGLGGGSGNAATTLYAANELTGRPATNPQLLEWSGDIGSDISVFFSNGAAYCTGRGEVVDDVPPPLPLATPLLLVKPPVGLSTPMIFKSLDLGRRSTADPLQLLAGMTNAGKISPELCVNDLEQPAFDNLPELLQLKQRLIKEGGSAFDAVFMTGSGSTIVCVGDDTAPQFLSEEQYQQLFVSPARLIVRQPGAWYEHSSKAAAPAAVPAAAAAAAS</sequence>
<dbReference type="InterPro" id="IPR006204">
    <property type="entry name" value="GHMP_kinase_N_dom"/>
</dbReference>
<dbReference type="InterPro" id="IPR013750">
    <property type="entry name" value="GHMP_kinase_C_dom"/>
</dbReference>
<dbReference type="InterPro" id="IPR004424">
    <property type="entry name" value="IspE"/>
</dbReference>
<keyword evidence="11" id="KW-1185">Reference proteome</keyword>
<feature type="domain" description="GHMP kinase C-terminal" evidence="9">
    <location>
        <begin position="258"/>
        <end position="318"/>
    </location>
</feature>
<dbReference type="GO" id="GO:0016114">
    <property type="term" value="P:terpenoid biosynthetic process"/>
    <property type="evidence" value="ECO:0007669"/>
    <property type="project" value="InterPro"/>
</dbReference>
<dbReference type="NCBIfam" id="TIGR00154">
    <property type="entry name" value="ispE"/>
    <property type="match status" value="1"/>
</dbReference>
<dbReference type="EC" id="2.7.1.148" evidence="2"/>
<keyword evidence="6" id="KW-0067">ATP-binding</keyword>
<dbReference type="SUPFAM" id="SSF55060">
    <property type="entry name" value="GHMP Kinase, C-terminal domain"/>
    <property type="match status" value="1"/>
</dbReference>
<evidence type="ECO:0000259" key="9">
    <source>
        <dbReference type="Pfam" id="PF08544"/>
    </source>
</evidence>
<evidence type="ECO:0000259" key="8">
    <source>
        <dbReference type="Pfam" id="PF00288"/>
    </source>
</evidence>
<dbReference type="Pfam" id="PF08544">
    <property type="entry name" value="GHMP_kinases_C"/>
    <property type="match status" value="1"/>
</dbReference>
<keyword evidence="3" id="KW-0808">Transferase</keyword>
<protein>
    <recommendedName>
        <fullName evidence="2">4-(cytidine 5'-diphospho)-2-C-methyl-D-erythritol kinase</fullName>
        <ecNumber evidence="2">2.7.1.148</ecNumber>
    </recommendedName>
    <alternativeName>
        <fullName evidence="7">4-(cytidine-5'-diphospho)-2-C-methyl-D-erythritol kinase</fullName>
    </alternativeName>
</protein>
<evidence type="ECO:0000256" key="5">
    <source>
        <dbReference type="ARBA" id="ARBA00022777"/>
    </source>
</evidence>
<dbReference type="HAMAP" id="MF_00061">
    <property type="entry name" value="IspE"/>
    <property type="match status" value="1"/>
</dbReference>
<dbReference type="Gene3D" id="3.30.70.890">
    <property type="entry name" value="GHMP kinase, C-terminal domain"/>
    <property type="match status" value="1"/>
</dbReference>
<evidence type="ECO:0000256" key="3">
    <source>
        <dbReference type="ARBA" id="ARBA00022679"/>
    </source>
</evidence>
<evidence type="ECO:0000313" key="11">
    <source>
        <dbReference type="Proteomes" id="UP000256970"/>
    </source>
</evidence>
<name>A0A383V3S1_TETOB</name>
<dbReference type="EMBL" id="FNXT01000049">
    <property type="protein sequence ID" value="SZX60238.1"/>
    <property type="molecule type" value="Genomic_DNA"/>
</dbReference>
<dbReference type="PANTHER" id="PTHR43527:SF2">
    <property type="entry name" value="4-DIPHOSPHOCYTIDYL-2-C-METHYL-D-ERYTHRITOL KINASE, CHLOROPLASTIC"/>
    <property type="match status" value="1"/>
</dbReference>
<dbReference type="STRING" id="3088.A0A383V3S1"/>
<dbReference type="InterPro" id="IPR014721">
    <property type="entry name" value="Ribsml_uS5_D2-typ_fold_subgr"/>
</dbReference>
<reference evidence="10 11" key="1">
    <citation type="submission" date="2016-10" db="EMBL/GenBank/DDBJ databases">
        <authorList>
            <person name="Cai Z."/>
        </authorList>
    </citation>
    <scope>NUCLEOTIDE SEQUENCE [LARGE SCALE GENOMIC DNA]</scope>
</reference>
<dbReference type="Gene3D" id="3.30.230.10">
    <property type="match status" value="1"/>
</dbReference>
<feature type="domain" description="GHMP kinase N-terminal" evidence="8">
    <location>
        <begin position="119"/>
        <end position="192"/>
    </location>
</feature>
<evidence type="ECO:0000256" key="1">
    <source>
        <dbReference type="ARBA" id="ARBA00009684"/>
    </source>
</evidence>
<evidence type="ECO:0000313" key="10">
    <source>
        <dbReference type="EMBL" id="SZX60238.1"/>
    </source>
</evidence>
<evidence type="ECO:0000256" key="6">
    <source>
        <dbReference type="ARBA" id="ARBA00022840"/>
    </source>
</evidence>
<dbReference type="InterPro" id="IPR036554">
    <property type="entry name" value="GHMP_kinase_C_sf"/>
</dbReference>
<evidence type="ECO:0000256" key="2">
    <source>
        <dbReference type="ARBA" id="ARBA00012052"/>
    </source>
</evidence>
<keyword evidence="5" id="KW-0418">Kinase</keyword>
<comment type="similarity">
    <text evidence="1">Belongs to the GHMP kinase family. IspE subfamily.</text>
</comment>
<evidence type="ECO:0000256" key="4">
    <source>
        <dbReference type="ARBA" id="ARBA00022741"/>
    </source>
</evidence>
<gene>
    <name evidence="10" type="ORF">BQ4739_LOCUS808</name>
</gene>
<organism evidence="10 11">
    <name type="scientific">Tetradesmus obliquus</name>
    <name type="common">Green alga</name>
    <name type="synonym">Acutodesmus obliquus</name>
    <dbReference type="NCBI Taxonomy" id="3088"/>
    <lineage>
        <taxon>Eukaryota</taxon>
        <taxon>Viridiplantae</taxon>
        <taxon>Chlorophyta</taxon>
        <taxon>core chlorophytes</taxon>
        <taxon>Chlorophyceae</taxon>
        <taxon>CS clade</taxon>
        <taxon>Sphaeropleales</taxon>
        <taxon>Scenedesmaceae</taxon>
        <taxon>Tetradesmus</taxon>
    </lineage>
</organism>
<dbReference type="GO" id="GO:0005524">
    <property type="term" value="F:ATP binding"/>
    <property type="evidence" value="ECO:0007669"/>
    <property type="project" value="UniProtKB-KW"/>
</dbReference>
<accession>A0A383V3S1</accession>
<evidence type="ECO:0000256" key="7">
    <source>
        <dbReference type="ARBA" id="ARBA00032554"/>
    </source>
</evidence>
<dbReference type="PANTHER" id="PTHR43527">
    <property type="entry name" value="4-DIPHOSPHOCYTIDYL-2-C-METHYL-D-ERYTHRITOL KINASE, CHLOROPLASTIC"/>
    <property type="match status" value="1"/>
</dbReference>
<proteinExistence type="inferred from homology"/>
<keyword evidence="4" id="KW-0547">Nucleotide-binding</keyword>